<organism evidence="3 4">
    <name type="scientific">Methanobrevibacter thaueri</name>
    <dbReference type="NCBI Taxonomy" id="190975"/>
    <lineage>
        <taxon>Archaea</taxon>
        <taxon>Methanobacteriati</taxon>
        <taxon>Methanobacteriota</taxon>
        <taxon>Methanomada group</taxon>
        <taxon>Methanobacteria</taxon>
        <taxon>Methanobacteriales</taxon>
        <taxon>Methanobacteriaceae</taxon>
        <taxon>Methanobrevibacter</taxon>
    </lineage>
</organism>
<dbReference type="AlphaFoldDB" id="A0A315XL22"/>
<keyword evidence="4" id="KW-1185">Reference proteome</keyword>
<feature type="transmembrane region" description="Helical" evidence="2">
    <location>
        <begin position="6"/>
        <end position="26"/>
    </location>
</feature>
<evidence type="ECO:0000256" key="2">
    <source>
        <dbReference type="SAM" id="Phobius"/>
    </source>
</evidence>
<feature type="transmembrane region" description="Helical" evidence="2">
    <location>
        <begin position="127"/>
        <end position="145"/>
    </location>
</feature>
<sequence>MSTTVVRILIEIILFLILTAVGAFIVKKRPITKNKYFNLNEYLPEEEVHTLRQVAYLALMTACFINVMYTLIYVNMDTFYFAILDVTLSLYIAATIDKSTTVHKLILLLLVPYGALHYLLFGTPLVGFIDLIHIPVFLYFMKYYFDKFDEYTELHTLGIGVILLYAIVFFSFIITSIVETKTPLDAIVMVSNAFTSNGYAVLGHSEVGKVNSMVLAWMGFIISGAGTATLTAAILKRQFKGKLKDYDDRFEDLNNKFDEVNDNLEKLEELIKKNN</sequence>
<evidence type="ECO:0000256" key="1">
    <source>
        <dbReference type="SAM" id="Coils"/>
    </source>
</evidence>
<dbReference type="EMBL" id="MZGS01000026">
    <property type="protein sequence ID" value="PWB85598.1"/>
    <property type="molecule type" value="Genomic_DNA"/>
</dbReference>
<reference evidence="3 4" key="1">
    <citation type="submission" date="2017-03" db="EMBL/GenBank/DDBJ databases">
        <title>Genome sequence of Methanobrevibacter thaueri.</title>
        <authorList>
            <person name="Poehlein A."/>
            <person name="Seedorf H."/>
            <person name="Daniel R."/>
        </authorList>
    </citation>
    <scope>NUCLEOTIDE SEQUENCE [LARGE SCALE GENOMIC DNA]</scope>
    <source>
        <strain evidence="3 4">DSM 11995</strain>
    </source>
</reference>
<feature type="transmembrane region" description="Helical" evidence="2">
    <location>
        <begin position="214"/>
        <end position="235"/>
    </location>
</feature>
<keyword evidence="1" id="KW-0175">Coiled coil</keyword>
<protein>
    <recommendedName>
        <fullName evidence="5">Potassium channel domain-containing protein</fullName>
    </recommendedName>
</protein>
<evidence type="ECO:0008006" key="5">
    <source>
        <dbReference type="Google" id="ProtNLM"/>
    </source>
</evidence>
<dbReference type="Proteomes" id="UP000251717">
    <property type="component" value="Unassembled WGS sequence"/>
</dbReference>
<feature type="transmembrane region" description="Helical" evidence="2">
    <location>
        <begin position="54"/>
        <end position="72"/>
    </location>
</feature>
<keyword evidence="2" id="KW-0812">Transmembrane</keyword>
<keyword evidence="2" id="KW-1133">Transmembrane helix</keyword>
<evidence type="ECO:0000313" key="3">
    <source>
        <dbReference type="EMBL" id="PWB85598.1"/>
    </source>
</evidence>
<feature type="coiled-coil region" evidence="1">
    <location>
        <begin position="236"/>
        <end position="270"/>
    </location>
</feature>
<comment type="caution">
    <text evidence="3">The sequence shown here is derived from an EMBL/GenBank/DDBJ whole genome shotgun (WGS) entry which is preliminary data.</text>
</comment>
<keyword evidence="2" id="KW-0472">Membrane</keyword>
<proteinExistence type="predicted"/>
<accession>A0A315XL22</accession>
<evidence type="ECO:0000313" key="4">
    <source>
        <dbReference type="Proteomes" id="UP000251717"/>
    </source>
</evidence>
<name>A0A315XL22_9EURY</name>
<gene>
    <name evidence="3" type="ORF">MBBTH_16350</name>
</gene>
<feature type="transmembrane region" description="Helical" evidence="2">
    <location>
        <begin position="157"/>
        <end position="178"/>
    </location>
</feature>